<evidence type="ECO:0000313" key="2">
    <source>
        <dbReference type="Proteomes" id="UP001431783"/>
    </source>
</evidence>
<proteinExistence type="predicted"/>
<comment type="caution">
    <text evidence="1">The sequence shown here is derived from an EMBL/GenBank/DDBJ whole genome shotgun (WGS) entry which is preliminary data.</text>
</comment>
<dbReference type="Proteomes" id="UP001431783">
    <property type="component" value="Unassembled WGS sequence"/>
</dbReference>
<dbReference type="AlphaFoldDB" id="A0AAW1VJB7"/>
<protein>
    <recommendedName>
        <fullName evidence="3">Protein kinase domain-containing protein</fullName>
    </recommendedName>
</protein>
<evidence type="ECO:0000313" key="1">
    <source>
        <dbReference type="EMBL" id="KAK9892907.1"/>
    </source>
</evidence>
<feature type="non-terminal residue" evidence="1">
    <location>
        <position position="1"/>
    </location>
</feature>
<accession>A0AAW1VJB7</accession>
<name>A0AAW1VJB7_9CUCU</name>
<organism evidence="1 2">
    <name type="scientific">Henosepilachna vigintioctopunctata</name>
    <dbReference type="NCBI Taxonomy" id="420089"/>
    <lineage>
        <taxon>Eukaryota</taxon>
        <taxon>Metazoa</taxon>
        <taxon>Ecdysozoa</taxon>
        <taxon>Arthropoda</taxon>
        <taxon>Hexapoda</taxon>
        <taxon>Insecta</taxon>
        <taxon>Pterygota</taxon>
        <taxon>Neoptera</taxon>
        <taxon>Endopterygota</taxon>
        <taxon>Coleoptera</taxon>
        <taxon>Polyphaga</taxon>
        <taxon>Cucujiformia</taxon>
        <taxon>Coccinelloidea</taxon>
        <taxon>Coccinellidae</taxon>
        <taxon>Epilachninae</taxon>
        <taxon>Epilachnini</taxon>
        <taxon>Henosepilachna</taxon>
    </lineage>
</organism>
<reference evidence="1 2" key="1">
    <citation type="submission" date="2023-03" db="EMBL/GenBank/DDBJ databases">
        <title>Genome insight into feeding habits of ladybird beetles.</title>
        <authorList>
            <person name="Li H.-S."/>
            <person name="Huang Y.-H."/>
            <person name="Pang H."/>
        </authorList>
    </citation>
    <scope>NUCLEOTIDE SEQUENCE [LARGE SCALE GENOMIC DNA]</scope>
    <source>
        <strain evidence="1">SYSU_2023b</strain>
        <tissue evidence="1">Whole body</tissue>
    </source>
</reference>
<gene>
    <name evidence="1" type="ORF">WA026_022586</name>
</gene>
<dbReference type="EMBL" id="JARQZJ010000140">
    <property type="protein sequence ID" value="KAK9892907.1"/>
    <property type="molecule type" value="Genomic_DNA"/>
</dbReference>
<keyword evidence="2" id="KW-1185">Reference proteome</keyword>
<evidence type="ECO:0008006" key="3">
    <source>
        <dbReference type="Google" id="ProtNLM"/>
    </source>
</evidence>
<sequence length="108" mass="12025">VTYIGLLIYCTILVSGPHCFCDIEENFKSLFYDHPNYIAVPRYDSGAGVKDTIYASLERSLPDIKQGGISQGLICALYKNRRNIPKELRLSVIELNEFASLLVGPGID</sequence>